<organism evidence="1 2">
    <name type="scientific">Photorhabdus temperata subsp. temperata Meg1</name>
    <dbReference type="NCBI Taxonomy" id="1393735"/>
    <lineage>
        <taxon>Bacteria</taxon>
        <taxon>Pseudomonadati</taxon>
        <taxon>Pseudomonadota</taxon>
        <taxon>Gammaproteobacteria</taxon>
        <taxon>Enterobacterales</taxon>
        <taxon>Morganellaceae</taxon>
        <taxon>Photorhabdus</taxon>
    </lineage>
</organism>
<evidence type="ECO:0000313" key="2">
    <source>
        <dbReference type="Proteomes" id="UP000028002"/>
    </source>
</evidence>
<protein>
    <submittedName>
        <fullName evidence="1">Uncharacterized protein</fullName>
    </submittedName>
</protein>
<dbReference type="AlphaFoldDB" id="A0A081RV70"/>
<dbReference type="Proteomes" id="UP000028002">
    <property type="component" value="Unassembled WGS sequence"/>
</dbReference>
<gene>
    <name evidence="1" type="ORF">MEG1DRAFT_02792</name>
</gene>
<comment type="caution">
    <text evidence="1">The sequence shown here is derived from an EMBL/GenBank/DDBJ whole genome shotgun (WGS) entry which is preliminary data.</text>
</comment>
<dbReference type="PATRIC" id="fig|1393735.3.peg.2849"/>
<name>A0A081RV70_PHOTE</name>
<sequence>MREDRNAVMESKADQVGANVEDLGLEVVEDIPQISVARPVRQVCNA</sequence>
<accession>A0A081RV70</accession>
<dbReference type="EMBL" id="JGVH01000046">
    <property type="protein sequence ID" value="KER02573.1"/>
    <property type="molecule type" value="Genomic_DNA"/>
</dbReference>
<reference evidence="1 2" key="1">
    <citation type="submission" date="2014-03" db="EMBL/GenBank/DDBJ databases">
        <title>Draft Genome of Photorhabdus temperata Meg1.</title>
        <authorList>
            <person name="Hurst S.G.IV."/>
            <person name="Morris K."/>
            <person name="Thomas K."/>
            <person name="Tisa L.S."/>
        </authorList>
    </citation>
    <scope>NUCLEOTIDE SEQUENCE [LARGE SCALE GENOMIC DNA]</scope>
    <source>
        <strain evidence="1 2">Meg1</strain>
    </source>
</reference>
<evidence type="ECO:0000313" key="1">
    <source>
        <dbReference type="EMBL" id="KER02573.1"/>
    </source>
</evidence>
<proteinExistence type="predicted"/>
<dbReference type="RefSeq" id="WP_023045740.1">
    <property type="nucleotide sequence ID" value="NZ_CAWLUD010000046.1"/>
</dbReference>